<evidence type="ECO:0000259" key="1">
    <source>
        <dbReference type="PROSITE" id="PS50053"/>
    </source>
</evidence>
<dbReference type="GeneID" id="110751603"/>
<dbReference type="KEGG" id="pavi:110751603"/>
<accession>A0A6P5S1J3</accession>
<gene>
    <name evidence="3" type="primary">LOC110751603</name>
</gene>
<dbReference type="Gene3D" id="3.10.20.90">
    <property type="entry name" value="Phosphatidylinositol 3-kinase Catalytic Subunit, Chain A, domain 1"/>
    <property type="match status" value="1"/>
</dbReference>
<proteinExistence type="predicted"/>
<dbReference type="PANTHER" id="PTHR10562">
    <property type="entry name" value="SMALL UBIQUITIN-RELATED MODIFIER"/>
    <property type="match status" value="1"/>
</dbReference>
<dbReference type="InterPro" id="IPR000626">
    <property type="entry name" value="Ubiquitin-like_dom"/>
</dbReference>
<dbReference type="Pfam" id="PF11976">
    <property type="entry name" value="Rad60-SLD"/>
    <property type="match status" value="1"/>
</dbReference>
<sequence length="108" mass="12098">MGIGRRVPVGPQRNILGVPKQRPSHITLSVHDHLGGNDLVFRMKRSTQLWRLMIAYCDRKSVAFNRMRFAYDGVPLLSSRTPDEYDLESGDVIDVIHAFPVLRGGGAP</sequence>
<evidence type="ECO:0000313" key="2">
    <source>
        <dbReference type="Proteomes" id="UP000515124"/>
    </source>
</evidence>
<evidence type="ECO:0000313" key="3">
    <source>
        <dbReference type="RefSeq" id="XP_021807793.1"/>
    </source>
</evidence>
<dbReference type="InterPro" id="IPR029071">
    <property type="entry name" value="Ubiquitin-like_domsf"/>
</dbReference>
<dbReference type="InterPro" id="IPR022617">
    <property type="entry name" value="Rad60/SUMO-like_dom"/>
</dbReference>
<reference evidence="3" key="1">
    <citation type="submission" date="2025-08" db="UniProtKB">
        <authorList>
            <consortium name="RefSeq"/>
        </authorList>
    </citation>
    <scope>IDENTIFICATION</scope>
</reference>
<dbReference type="PROSITE" id="PS50053">
    <property type="entry name" value="UBIQUITIN_2"/>
    <property type="match status" value="1"/>
</dbReference>
<dbReference type="SUPFAM" id="SSF54236">
    <property type="entry name" value="Ubiquitin-like"/>
    <property type="match status" value="1"/>
</dbReference>
<dbReference type="Proteomes" id="UP000515124">
    <property type="component" value="Unplaced"/>
</dbReference>
<name>A0A6P5S1J3_PRUAV</name>
<organism evidence="2 3">
    <name type="scientific">Prunus avium</name>
    <name type="common">Cherry</name>
    <name type="synonym">Cerasus avium</name>
    <dbReference type="NCBI Taxonomy" id="42229"/>
    <lineage>
        <taxon>Eukaryota</taxon>
        <taxon>Viridiplantae</taxon>
        <taxon>Streptophyta</taxon>
        <taxon>Embryophyta</taxon>
        <taxon>Tracheophyta</taxon>
        <taxon>Spermatophyta</taxon>
        <taxon>Magnoliopsida</taxon>
        <taxon>eudicotyledons</taxon>
        <taxon>Gunneridae</taxon>
        <taxon>Pentapetalae</taxon>
        <taxon>rosids</taxon>
        <taxon>fabids</taxon>
        <taxon>Rosales</taxon>
        <taxon>Rosaceae</taxon>
        <taxon>Amygdaloideae</taxon>
        <taxon>Amygdaleae</taxon>
        <taxon>Prunus</taxon>
    </lineage>
</organism>
<dbReference type="RefSeq" id="XP_021807793.1">
    <property type="nucleotide sequence ID" value="XM_021952101.1"/>
</dbReference>
<feature type="domain" description="Ubiquitin-like" evidence="1">
    <location>
        <begin position="24"/>
        <end position="96"/>
    </location>
</feature>
<keyword evidence="2" id="KW-1185">Reference proteome</keyword>
<protein>
    <submittedName>
        <fullName evidence="3">Small ubiquitin-related modifier 1-like</fullName>
    </submittedName>
</protein>
<dbReference type="AlphaFoldDB" id="A0A6P5S1J3"/>